<sequence length="120" mass="14104">MAAGYEFRGQGMFKARRRATTASACWGMPFQRGKLVPSNAAASIPRRARDELHGKQILDFTLCQWRRWLVPPPSLKRRRELHDVVPKTEPDLQFILKNRTDFVKGRLDRFWRHEDKTLLT</sequence>
<evidence type="ECO:0000313" key="1">
    <source>
        <dbReference type="EMBL" id="TVU41875.1"/>
    </source>
</evidence>
<accession>A0A5J9W1V2</accession>
<dbReference type="Proteomes" id="UP000324897">
    <property type="component" value="Chromosome 4"/>
</dbReference>
<protein>
    <submittedName>
        <fullName evidence="1">Uncharacterized protein</fullName>
    </submittedName>
</protein>
<keyword evidence="2" id="KW-1185">Reference proteome</keyword>
<comment type="caution">
    <text evidence="1">The sequence shown here is derived from an EMBL/GenBank/DDBJ whole genome shotgun (WGS) entry which is preliminary data.</text>
</comment>
<gene>
    <name evidence="1" type="ORF">EJB05_15432</name>
</gene>
<name>A0A5J9W1V2_9POAL</name>
<dbReference type="AlphaFoldDB" id="A0A5J9W1V2"/>
<evidence type="ECO:0000313" key="2">
    <source>
        <dbReference type="Proteomes" id="UP000324897"/>
    </source>
</evidence>
<reference evidence="1 2" key="1">
    <citation type="journal article" date="2019" name="Sci. Rep.">
        <title>A high-quality genome of Eragrostis curvula grass provides insights into Poaceae evolution and supports new strategies to enhance forage quality.</title>
        <authorList>
            <person name="Carballo J."/>
            <person name="Santos B.A.C.M."/>
            <person name="Zappacosta D."/>
            <person name="Garbus I."/>
            <person name="Selva J.P."/>
            <person name="Gallo C.A."/>
            <person name="Diaz A."/>
            <person name="Albertini E."/>
            <person name="Caccamo M."/>
            <person name="Echenique V."/>
        </authorList>
    </citation>
    <scope>NUCLEOTIDE SEQUENCE [LARGE SCALE GENOMIC DNA]</scope>
    <source>
        <strain evidence="2">cv. Victoria</strain>
        <tissue evidence="1">Leaf</tissue>
    </source>
</reference>
<organism evidence="1 2">
    <name type="scientific">Eragrostis curvula</name>
    <name type="common">weeping love grass</name>
    <dbReference type="NCBI Taxonomy" id="38414"/>
    <lineage>
        <taxon>Eukaryota</taxon>
        <taxon>Viridiplantae</taxon>
        <taxon>Streptophyta</taxon>
        <taxon>Embryophyta</taxon>
        <taxon>Tracheophyta</taxon>
        <taxon>Spermatophyta</taxon>
        <taxon>Magnoliopsida</taxon>
        <taxon>Liliopsida</taxon>
        <taxon>Poales</taxon>
        <taxon>Poaceae</taxon>
        <taxon>PACMAD clade</taxon>
        <taxon>Chloridoideae</taxon>
        <taxon>Eragrostideae</taxon>
        <taxon>Eragrostidinae</taxon>
        <taxon>Eragrostis</taxon>
    </lineage>
</organism>
<dbReference type="Gramene" id="TVU41875">
    <property type="protein sequence ID" value="TVU41875"/>
    <property type="gene ID" value="EJB05_15432"/>
</dbReference>
<proteinExistence type="predicted"/>
<dbReference type="EMBL" id="RWGY01000007">
    <property type="protein sequence ID" value="TVU41875.1"/>
    <property type="molecule type" value="Genomic_DNA"/>
</dbReference>
<feature type="non-terminal residue" evidence="1">
    <location>
        <position position="1"/>
    </location>
</feature>